<feature type="compositionally biased region" description="Polar residues" evidence="1">
    <location>
        <begin position="142"/>
        <end position="157"/>
    </location>
</feature>
<evidence type="ECO:0000313" key="3">
    <source>
        <dbReference type="Proteomes" id="UP001219525"/>
    </source>
</evidence>
<organism evidence="2 3">
    <name type="scientific">Mycena pura</name>
    <dbReference type="NCBI Taxonomy" id="153505"/>
    <lineage>
        <taxon>Eukaryota</taxon>
        <taxon>Fungi</taxon>
        <taxon>Dikarya</taxon>
        <taxon>Basidiomycota</taxon>
        <taxon>Agaricomycotina</taxon>
        <taxon>Agaricomycetes</taxon>
        <taxon>Agaricomycetidae</taxon>
        <taxon>Agaricales</taxon>
        <taxon>Marasmiineae</taxon>
        <taxon>Mycenaceae</taxon>
        <taxon>Mycena</taxon>
    </lineage>
</organism>
<evidence type="ECO:0000313" key="2">
    <source>
        <dbReference type="EMBL" id="KAJ7223400.1"/>
    </source>
</evidence>
<proteinExistence type="predicted"/>
<keyword evidence="3" id="KW-1185">Reference proteome</keyword>
<name>A0AAD7E1C5_9AGAR</name>
<dbReference type="Proteomes" id="UP001219525">
    <property type="component" value="Unassembled WGS sequence"/>
</dbReference>
<gene>
    <name evidence="2" type="ORF">GGX14DRAFT_658057</name>
</gene>
<dbReference type="AlphaFoldDB" id="A0AAD7E1C5"/>
<feature type="region of interest" description="Disordered" evidence="1">
    <location>
        <begin position="142"/>
        <end position="162"/>
    </location>
</feature>
<sequence length="199" mass="22435">MTDRPQITSTRYDLDKQGGMVQLVYSDIPERKHSHAVAADAKPIFRHVVPPSIDRPYGLPKHLCYCKHISHALISSGAKGMIYSQLTSESTCFKVIGTTYMRQSTSKPRQRCKMRRKATAGRDAWCPAQAADVRDSLSGKSQYTNRTMTRQASTDLSRFQPKAHKGSGNFTFLKAPVTKVEPSTDTKIAKFLRQDRHLY</sequence>
<accession>A0AAD7E1C5</accession>
<reference evidence="2" key="1">
    <citation type="submission" date="2023-03" db="EMBL/GenBank/DDBJ databases">
        <title>Massive genome expansion in bonnet fungi (Mycena s.s.) driven by repeated elements and novel gene families across ecological guilds.</title>
        <authorList>
            <consortium name="Lawrence Berkeley National Laboratory"/>
            <person name="Harder C.B."/>
            <person name="Miyauchi S."/>
            <person name="Viragh M."/>
            <person name="Kuo A."/>
            <person name="Thoen E."/>
            <person name="Andreopoulos B."/>
            <person name="Lu D."/>
            <person name="Skrede I."/>
            <person name="Drula E."/>
            <person name="Henrissat B."/>
            <person name="Morin E."/>
            <person name="Kohler A."/>
            <person name="Barry K."/>
            <person name="LaButti K."/>
            <person name="Morin E."/>
            <person name="Salamov A."/>
            <person name="Lipzen A."/>
            <person name="Mereny Z."/>
            <person name="Hegedus B."/>
            <person name="Baldrian P."/>
            <person name="Stursova M."/>
            <person name="Weitz H."/>
            <person name="Taylor A."/>
            <person name="Grigoriev I.V."/>
            <person name="Nagy L.G."/>
            <person name="Martin F."/>
            <person name="Kauserud H."/>
        </authorList>
    </citation>
    <scope>NUCLEOTIDE SEQUENCE</scope>
    <source>
        <strain evidence="2">9144</strain>
    </source>
</reference>
<dbReference type="EMBL" id="JARJCW010000006">
    <property type="protein sequence ID" value="KAJ7223400.1"/>
    <property type="molecule type" value="Genomic_DNA"/>
</dbReference>
<evidence type="ECO:0000256" key="1">
    <source>
        <dbReference type="SAM" id="MobiDB-lite"/>
    </source>
</evidence>
<comment type="caution">
    <text evidence="2">The sequence shown here is derived from an EMBL/GenBank/DDBJ whole genome shotgun (WGS) entry which is preliminary data.</text>
</comment>
<protein>
    <submittedName>
        <fullName evidence="2">Uncharacterized protein</fullName>
    </submittedName>
</protein>